<evidence type="ECO:0000313" key="2">
    <source>
        <dbReference type="Proteomes" id="UP000535543"/>
    </source>
</evidence>
<reference evidence="1 2" key="1">
    <citation type="submission" date="2019-05" db="EMBL/GenBank/DDBJ databases">
        <authorList>
            <person name="Lee S.D."/>
        </authorList>
    </citation>
    <scope>NUCLEOTIDE SEQUENCE [LARGE SCALE GENOMIC DNA]</scope>
    <source>
        <strain evidence="1 2">YC2-7</strain>
    </source>
</reference>
<dbReference type="AlphaFoldDB" id="A0A848KL81"/>
<sequence>MAFLKDKVEGAVKAVLDDGSRLQAPTVNKYVNRVRRSHPNESPAEIIERLEKMFLLAVTGSGSAVGATAAAPGVGTAAALAAAGAETAFFLEASALLTLAIASVHGISPEDNEHRKALVLAVALGESGMDIVERTAGHGAKNWGSLLGSRIPGIKDMNDSLLKKFISRFVAKRAALMAGKIIPAGIGAVIGGVGNRTLGKGVINNARNAFGPAPARWPAEKLIIDPDPLPAVES</sequence>
<dbReference type="EMBL" id="VCQU01000008">
    <property type="protein sequence ID" value="NMN97744.1"/>
    <property type="molecule type" value="Genomic_DNA"/>
</dbReference>
<dbReference type="RefSeq" id="WP_169590840.1">
    <property type="nucleotide sequence ID" value="NZ_VCQU01000008.1"/>
</dbReference>
<dbReference type="Proteomes" id="UP000535543">
    <property type="component" value="Unassembled WGS sequence"/>
</dbReference>
<evidence type="ECO:0000313" key="1">
    <source>
        <dbReference type="EMBL" id="NMN97744.1"/>
    </source>
</evidence>
<accession>A0A848KL81</accession>
<keyword evidence="2" id="KW-1185">Reference proteome</keyword>
<protein>
    <recommendedName>
        <fullName evidence="3">Di-and tripeptidase</fullName>
    </recommendedName>
</protein>
<reference evidence="1 2" key="2">
    <citation type="submission" date="2020-06" db="EMBL/GenBank/DDBJ databases">
        <title>Antribacter stalactiti gen. nov., sp. nov., a new member of the family Nacardiaceae isolated from a cave.</title>
        <authorList>
            <person name="Kim I.S."/>
        </authorList>
    </citation>
    <scope>NUCLEOTIDE SEQUENCE [LARGE SCALE GENOMIC DNA]</scope>
    <source>
        <strain evidence="1 2">YC2-7</strain>
    </source>
</reference>
<evidence type="ECO:0008006" key="3">
    <source>
        <dbReference type="Google" id="ProtNLM"/>
    </source>
</evidence>
<organism evidence="1 2">
    <name type="scientific">Antrihabitans stalactiti</name>
    <dbReference type="NCBI Taxonomy" id="2584121"/>
    <lineage>
        <taxon>Bacteria</taxon>
        <taxon>Bacillati</taxon>
        <taxon>Actinomycetota</taxon>
        <taxon>Actinomycetes</taxon>
        <taxon>Mycobacteriales</taxon>
        <taxon>Nocardiaceae</taxon>
        <taxon>Antrihabitans</taxon>
    </lineage>
</organism>
<gene>
    <name evidence="1" type="ORF">FGL95_22155</name>
</gene>
<name>A0A848KL81_9NOCA</name>
<comment type="caution">
    <text evidence="1">The sequence shown here is derived from an EMBL/GenBank/DDBJ whole genome shotgun (WGS) entry which is preliminary data.</text>
</comment>
<proteinExistence type="predicted"/>